<dbReference type="PANTHER" id="PTHR21569:SF16">
    <property type="entry name" value="RIBOSOMAL PROTEIN S16"/>
    <property type="match status" value="1"/>
</dbReference>
<evidence type="ECO:0000256" key="6">
    <source>
        <dbReference type="RuleBase" id="RU003815"/>
    </source>
</evidence>
<evidence type="ECO:0000256" key="2">
    <source>
        <dbReference type="ARBA" id="ARBA00022980"/>
    </source>
</evidence>
<evidence type="ECO:0000313" key="7">
    <source>
        <dbReference type="EMBL" id="KAI3438306.1"/>
    </source>
</evidence>
<dbReference type="Proteomes" id="UP001055712">
    <property type="component" value="Unassembled WGS sequence"/>
</dbReference>
<dbReference type="InterPro" id="IPR020574">
    <property type="entry name" value="Ribosomal_uS9_CS"/>
</dbReference>
<evidence type="ECO:0000256" key="4">
    <source>
        <dbReference type="ARBA" id="ARBA00035152"/>
    </source>
</evidence>
<dbReference type="PANTHER" id="PTHR21569">
    <property type="entry name" value="RIBOSOMAL PROTEIN S9"/>
    <property type="match status" value="1"/>
</dbReference>
<dbReference type="GO" id="GO:0003723">
    <property type="term" value="F:RNA binding"/>
    <property type="evidence" value="ECO:0007669"/>
    <property type="project" value="TreeGrafter"/>
</dbReference>
<keyword evidence="2 6" id="KW-0689">Ribosomal protein</keyword>
<sequence>MPVDQPHSSAPDILHGWGARQRGGRIRVKGGGQVSQIYAIRQAIAKGIVAFYQKYVDEQSKNEIKDILLTYDRTLLVADPRRCEPKKFGGPGARARFQKSYR</sequence>
<evidence type="ECO:0000256" key="3">
    <source>
        <dbReference type="ARBA" id="ARBA00023274"/>
    </source>
</evidence>
<evidence type="ECO:0000313" key="8">
    <source>
        <dbReference type="Proteomes" id="UP001055712"/>
    </source>
</evidence>
<dbReference type="EMBL" id="SIDB01000001">
    <property type="protein sequence ID" value="KAI3438306.1"/>
    <property type="molecule type" value="Genomic_DNA"/>
</dbReference>
<dbReference type="AlphaFoldDB" id="A0A9D4TYM2"/>
<dbReference type="GO" id="GO:0022627">
    <property type="term" value="C:cytosolic small ribosomal subunit"/>
    <property type="evidence" value="ECO:0007669"/>
    <property type="project" value="TreeGrafter"/>
</dbReference>
<keyword evidence="3 6" id="KW-0687">Ribonucleoprotein</keyword>
<name>A0A9D4TYM2_CHLVU</name>
<proteinExistence type="inferred from homology"/>
<evidence type="ECO:0000256" key="5">
    <source>
        <dbReference type="ARBA" id="ARBA00035437"/>
    </source>
</evidence>
<dbReference type="GO" id="GO:0003735">
    <property type="term" value="F:structural constituent of ribosome"/>
    <property type="evidence" value="ECO:0007669"/>
    <property type="project" value="InterPro"/>
</dbReference>
<dbReference type="InterPro" id="IPR014721">
    <property type="entry name" value="Ribsml_uS5_D2-typ_fold_subgr"/>
</dbReference>
<dbReference type="SUPFAM" id="SSF54211">
    <property type="entry name" value="Ribosomal protein S5 domain 2-like"/>
    <property type="match status" value="1"/>
</dbReference>
<accession>A0A9D4TYM2</accession>
<comment type="caution">
    <text evidence="7">The sequence shown here is derived from an EMBL/GenBank/DDBJ whole genome shotgun (WGS) entry which is preliminary data.</text>
</comment>
<keyword evidence="8" id="KW-1185">Reference proteome</keyword>
<organism evidence="7 8">
    <name type="scientific">Chlorella vulgaris</name>
    <name type="common">Green alga</name>
    <dbReference type="NCBI Taxonomy" id="3077"/>
    <lineage>
        <taxon>Eukaryota</taxon>
        <taxon>Viridiplantae</taxon>
        <taxon>Chlorophyta</taxon>
        <taxon>core chlorophytes</taxon>
        <taxon>Trebouxiophyceae</taxon>
        <taxon>Chlorellales</taxon>
        <taxon>Chlorellaceae</taxon>
        <taxon>Chlorella clade</taxon>
        <taxon>Chlorella</taxon>
    </lineage>
</organism>
<protein>
    <recommendedName>
        <fullName evidence="4">Small ribosomal subunit protein uS9c</fullName>
    </recommendedName>
    <alternativeName>
        <fullName evidence="5">30S ribosomal protein S9, chloroplastic</fullName>
    </alternativeName>
</protein>
<dbReference type="Pfam" id="PF00380">
    <property type="entry name" value="Ribosomal_S9"/>
    <property type="match status" value="1"/>
</dbReference>
<dbReference type="InterPro" id="IPR000754">
    <property type="entry name" value="Ribosomal_uS9"/>
</dbReference>
<dbReference type="GO" id="GO:0000462">
    <property type="term" value="P:maturation of SSU-rRNA from tricistronic rRNA transcript (SSU-rRNA, 5.8S rRNA, LSU-rRNA)"/>
    <property type="evidence" value="ECO:0007669"/>
    <property type="project" value="TreeGrafter"/>
</dbReference>
<dbReference type="OrthoDB" id="186964at2759"/>
<comment type="similarity">
    <text evidence="1 6">Belongs to the universal ribosomal protein uS9 family.</text>
</comment>
<evidence type="ECO:0000256" key="1">
    <source>
        <dbReference type="ARBA" id="ARBA00005251"/>
    </source>
</evidence>
<reference evidence="7" key="1">
    <citation type="journal article" date="2019" name="Plant J.">
        <title>Chlorella vulgaris genome assembly and annotation reveals the molecular basis for metabolic acclimation to high light conditions.</title>
        <authorList>
            <person name="Cecchin M."/>
            <person name="Marcolungo L."/>
            <person name="Rossato M."/>
            <person name="Girolomoni L."/>
            <person name="Cosentino E."/>
            <person name="Cuine S."/>
            <person name="Li-Beisson Y."/>
            <person name="Delledonne M."/>
            <person name="Ballottari M."/>
        </authorList>
    </citation>
    <scope>NUCLEOTIDE SEQUENCE</scope>
    <source>
        <strain evidence="7">211/11P</strain>
    </source>
</reference>
<dbReference type="Gene3D" id="3.30.230.10">
    <property type="match status" value="1"/>
</dbReference>
<gene>
    <name evidence="7" type="ORF">D9Q98_000740</name>
</gene>
<reference evidence="7" key="2">
    <citation type="submission" date="2020-11" db="EMBL/GenBank/DDBJ databases">
        <authorList>
            <person name="Cecchin M."/>
            <person name="Marcolungo L."/>
            <person name="Rossato M."/>
            <person name="Girolomoni L."/>
            <person name="Cosentino E."/>
            <person name="Cuine S."/>
            <person name="Li-Beisson Y."/>
            <person name="Delledonne M."/>
            <person name="Ballottari M."/>
        </authorList>
    </citation>
    <scope>NUCLEOTIDE SEQUENCE</scope>
    <source>
        <strain evidence="7">211/11P</strain>
        <tissue evidence="7">Whole cell</tissue>
    </source>
</reference>
<dbReference type="GO" id="GO:0006412">
    <property type="term" value="P:translation"/>
    <property type="evidence" value="ECO:0007669"/>
    <property type="project" value="InterPro"/>
</dbReference>
<dbReference type="InterPro" id="IPR020568">
    <property type="entry name" value="Ribosomal_Su5_D2-typ_SF"/>
</dbReference>
<dbReference type="PROSITE" id="PS00360">
    <property type="entry name" value="RIBOSOMAL_S9"/>
    <property type="match status" value="1"/>
</dbReference>